<dbReference type="Gene3D" id="2.40.160.100">
    <property type="match status" value="1"/>
</dbReference>
<sequence>MKQLFTYMIVALACLVQQSLYAQQFKLMRFNEDYNYLSTDTARSRYQQVKYLPLGDAASLYASFGGEARYEYVLTKNEDWTKNGQGTDQYTLHRYLLHADLHLGKSVRVFAQLASAFQLGGQFEPGPLNEDKLAIQNLFADVSLTDKLTLRLGRQELDYGTGRLISVREGTNARKYFTGGKIIYKSEWFGVDGFVMMNDDIHPGVFDNKPSREANLWGAYAWLAVPASGNFDFYYLGTHRDEAIFEEGTGREDRHTIATRYWKYGGGFVYNIEAAYQFGRFGTGDISAWTLAIDIGHTFGQLPWKPSLNLRNDYISGDKKAGDNKLQTFNPLFPKGGYFGFNPRVGPANLIDIHPYLGLTPSDKLSVQADVVFNWRYSLNDGIYRPSGNFNTAGSDASGRYIGAAYLLSGDYVFSPFIKFSCGAQYFQTGAFIHSIVTTPANSFFFNTQLTFKF</sequence>
<feature type="signal peptide" evidence="1">
    <location>
        <begin position="1"/>
        <end position="22"/>
    </location>
</feature>
<keyword evidence="1" id="KW-0732">Signal</keyword>
<evidence type="ECO:0000313" key="3">
    <source>
        <dbReference type="EMBL" id="UYQ93797.1"/>
    </source>
</evidence>
<reference evidence="3" key="1">
    <citation type="submission" date="2022-10" db="EMBL/GenBank/DDBJ databases">
        <title>Chitinophaga sp. nov., isolated from soil.</title>
        <authorList>
            <person name="Jeon C.O."/>
        </authorList>
    </citation>
    <scope>NUCLEOTIDE SEQUENCE</scope>
    <source>
        <strain evidence="3">R8</strain>
    </source>
</reference>
<dbReference type="InterPro" id="IPR025388">
    <property type="entry name" value="Alginate_export_dom"/>
</dbReference>
<dbReference type="EMBL" id="CP107006">
    <property type="protein sequence ID" value="UYQ93797.1"/>
    <property type="molecule type" value="Genomic_DNA"/>
</dbReference>
<gene>
    <name evidence="3" type="ORF">MKQ68_01640</name>
</gene>
<evidence type="ECO:0000259" key="2">
    <source>
        <dbReference type="Pfam" id="PF13372"/>
    </source>
</evidence>
<accession>A0ABY6J6D5</accession>
<dbReference type="InterPro" id="IPR053728">
    <property type="entry name" value="Alginate_Permeability_Chnl"/>
</dbReference>
<feature type="domain" description="Alginate export" evidence="2">
    <location>
        <begin position="61"/>
        <end position="437"/>
    </location>
</feature>
<dbReference type="Proteomes" id="UP001162741">
    <property type="component" value="Chromosome"/>
</dbReference>
<proteinExistence type="predicted"/>
<dbReference type="RefSeq" id="WP_264281804.1">
    <property type="nucleotide sequence ID" value="NZ_CP107006.1"/>
</dbReference>
<organism evidence="3 4">
    <name type="scientific">Chitinophaga horti</name>
    <dbReference type="NCBI Taxonomy" id="2920382"/>
    <lineage>
        <taxon>Bacteria</taxon>
        <taxon>Pseudomonadati</taxon>
        <taxon>Bacteroidota</taxon>
        <taxon>Chitinophagia</taxon>
        <taxon>Chitinophagales</taxon>
        <taxon>Chitinophagaceae</taxon>
        <taxon>Chitinophaga</taxon>
    </lineage>
</organism>
<keyword evidence="4" id="KW-1185">Reference proteome</keyword>
<name>A0ABY6J6D5_9BACT</name>
<evidence type="ECO:0000313" key="4">
    <source>
        <dbReference type="Proteomes" id="UP001162741"/>
    </source>
</evidence>
<dbReference type="Pfam" id="PF13372">
    <property type="entry name" value="Alginate_exp"/>
    <property type="match status" value="1"/>
</dbReference>
<protein>
    <submittedName>
        <fullName evidence="3">Alginate export family protein</fullName>
    </submittedName>
</protein>
<evidence type="ECO:0000256" key="1">
    <source>
        <dbReference type="SAM" id="SignalP"/>
    </source>
</evidence>
<feature type="chain" id="PRO_5046880148" evidence="1">
    <location>
        <begin position="23"/>
        <end position="454"/>
    </location>
</feature>